<evidence type="ECO:0000256" key="8">
    <source>
        <dbReference type="ARBA" id="ARBA00048679"/>
    </source>
</evidence>
<evidence type="ECO:0000256" key="1">
    <source>
        <dbReference type="ARBA" id="ARBA00012513"/>
    </source>
</evidence>
<feature type="region of interest" description="Disordered" evidence="9">
    <location>
        <begin position="102"/>
        <end position="127"/>
    </location>
</feature>
<organism evidence="11 12">
    <name type="scientific">Choanephora cucurbitarum</name>
    <dbReference type="NCBI Taxonomy" id="101091"/>
    <lineage>
        <taxon>Eukaryota</taxon>
        <taxon>Fungi</taxon>
        <taxon>Fungi incertae sedis</taxon>
        <taxon>Mucoromycota</taxon>
        <taxon>Mucoromycotina</taxon>
        <taxon>Mucoromycetes</taxon>
        <taxon>Mucorales</taxon>
        <taxon>Mucorineae</taxon>
        <taxon>Choanephoraceae</taxon>
        <taxon>Choanephoroideae</taxon>
        <taxon>Choanephora</taxon>
    </lineage>
</organism>
<feature type="compositionally biased region" description="Polar residues" evidence="9">
    <location>
        <begin position="336"/>
        <end position="345"/>
    </location>
</feature>
<dbReference type="GO" id="GO:0005524">
    <property type="term" value="F:ATP binding"/>
    <property type="evidence" value="ECO:0007669"/>
    <property type="project" value="UniProtKB-KW"/>
</dbReference>
<evidence type="ECO:0000256" key="5">
    <source>
        <dbReference type="ARBA" id="ARBA00022777"/>
    </source>
</evidence>
<evidence type="ECO:0000256" key="9">
    <source>
        <dbReference type="SAM" id="MobiDB-lite"/>
    </source>
</evidence>
<feature type="region of interest" description="Disordered" evidence="9">
    <location>
        <begin position="323"/>
        <end position="345"/>
    </location>
</feature>
<gene>
    <name evidence="11" type="primary">oca2_1</name>
    <name evidence="11" type="ORF">A0J61_01367</name>
</gene>
<evidence type="ECO:0000256" key="6">
    <source>
        <dbReference type="ARBA" id="ARBA00022840"/>
    </source>
</evidence>
<dbReference type="InterPro" id="IPR011009">
    <property type="entry name" value="Kinase-like_dom_sf"/>
</dbReference>
<evidence type="ECO:0000256" key="7">
    <source>
        <dbReference type="ARBA" id="ARBA00047899"/>
    </source>
</evidence>
<dbReference type="PANTHER" id="PTHR24343:SF137">
    <property type="entry name" value="SERINE_THREONINE-PROTEIN KINASE HRK1"/>
    <property type="match status" value="1"/>
</dbReference>
<dbReference type="AlphaFoldDB" id="A0A1C7NN69"/>
<keyword evidence="4" id="KW-0547">Nucleotide-binding</keyword>
<dbReference type="PROSITE" id="PS50011">
    <property type="entry name" value="PROTEIN_KINASE_DOM"/>
    <property type="match status" value="1"/>
</dbReference>
<dbReference type="Proteomes" id="UP000093000">
    <property type="component" value="Unassembled WGS sequence"/>
</dbReference>
<dbReference type="Gene3D" id="1.10.510.10">
    <property type="entry name" value="Transferase(Phosphotransferase) domain 1"/>
    <property type="match status" value="1"/>
</dbReference>
<dbReference type="InterPro" id="IPR000719">
    <property type="entry name" value="Prot_kinase_dom"/>
</dbReference>
<keyword evidence="12" id="KW-1185">Reference proteome</keyword>
<evidence type="ECO:0000256" key="3">
    <source>
        <dbReference type="ARBA" id="ARBA00022679"/>
    </source>
</evidence>
<dbReference type="GO" id="GO:0005829">
    <property type="term" value="C:cytosol"/>
    <property type="evidence" value="ECO:0007669"/>
    <property type="project" value="TreeGrafter"/>
</dbReference>
<reference evidence="11 12" key="1">
    <citation type="submission" date="2016-03" db="EMBL/GenBank/DDBJ databases">
        <title>Choanephora cucurbitarum.</title>
        <authorList>
            <person name="Min B."/>
            <person name="Park H."/>
            <person name="Park J.-H."/>
            <person name="Shin H.-D."/>
            <person name="Choi I.-G."/>
        </authorList>
    </citation>
    <scope>NUCLEOTIDE SEQUENCE [LARGE SCALE GENOMIC DNA]</scope>
    <source>
        <strain evidence="11 12">KUS-F28377</strain>
    </source>
</reference>
<dbReference type="PANTHER" id="PTHR24343">
    <property type="entry name" value="SERINE/THREONINE KINASE"/>
    <property type="match status" value="1"/>
</dbReference>
<dbReference type="STRING" id="101091.A0A1C7NN69"/>
<dbReference type="SMART" id="SM00220">
    <property type="entry name" value="S_TKc"/>
    <property type="match status" value="1"/>
</dbReference>
<name>A0A1C7NN69_9FUNG</name>
<evidence type="ECO:0000313" key="12">
    <source>
        <dbReference type="Proteomes" id="UP000093000"/>
    </source>
</evidence>
<protein>
    <recommendedName>
        <fullName evidence="1">non-specific serine/threonine protein kinase</fullName>
        <ecNumber evidence="1">2.7.11.1</ecNumber>
    </recommendedName>
</protein>
<keyword evidence="2" id="KW-0723">Serine/threonine-protein kinase</keyword>
<dbReference type="InParanoid" id="A0A1C7NN69"/>
<evidence type="ECO:0000313" key="11">
    <source>
        <dbReference type="EMBL" id="OBZ90582.1"/>
    </source>
</evidence>
<keyword evidence="5 11" id="KW-0418">Kinase</keyword>
<comment type="catalytic activity">
    <reaction evidence="8">
        <text>L-seryl-[protein] + ATP = O-phospho-L-seryl-[protein] + ADP + H(+)</text>
        <dbReference type="Rhea" id="RHEA:17989"/>
        <dbReference type="Rhea" id="RHEA-COMP:9863"/>
        <dbReference type="Rhea" id="RHEA-COMP:11604"/>
        <dbReference type="ChEBI" id="CHEBI:15378"/>
        <dbReference type="ChEBI" id="CHEBI:29999"/>
        <dbReference type="ChEBI" id="CHEBI:30616"/>
        <dbReference type="ChEBI" id="CHEBI:83421"/>
        <dbReference type="ChEBI" id="CHEBI:456216"/>
        <dbReference type="EC" id="2.7.11.1"/>
    </reaction>
</comment>
<comment type="caution">
    <text evidence="11">The sequence shown here is derived from an EMBL/GenBank/DDBJ whole genome shotgun (WGS) entry which is preliminary data.</text>
</comment>
<feature type="region of interest" description="Disordered" evidence="9">
    <location>
        <begin position="45"/>
        <end position="82"/>
    </location>
</feature>
<evidence type="ECO:0000256" key="2">
    <source>
        <dbReference type="ARBA" id="ARBA00022527"/>
    </source>
</evidence>
<dbReference type="EMBL" id="LUGH01000042">
    <property type="protein sequence ID" value="OBZ90582.1"/>
    <property type="molecule type" value="Genomic_DNA"/>
</dbReference>
<dbReference type="Pfam" id="PF00069">
    <property type="entry name" value="Pkinase"/>
    <property type="match status" value="1"/>
</dbReference>
<proteinExistence type="predicted"/>
<evidence type="ECO:0000256" key="4">
    <source>
        <dbReference type="ARBA" id="ARBA00022741"/>
    </source>
</evidence>
<feature type="compositionally biased region" description="Low complexity" evidence="9">
    <location>
        <begin position="115"/>
        <end position="126"/>
    </location>
</feature>
<dbReference type="EC" id="2.7.11.1" evidence="1"/>
<comment type="catalytic activity">
    <reaction evidence="7">
        <text>L-threonyl-[protein] + ATP = O-phospho-L-threonyl-[protein] + ADP + H(+)</text>
        <dbReference type="Rhea" id="RHEA:46608"/>
        <dbReference type="Rhea" id="RHEA-COMP:11060"/>
        <dbReference type="Rhea" id="RHEA-COMP:11605"/>
        <dbReference type="ChEBI" id="CHEBI:15378"/>
        <dbReference type="ChEBI" id="CHEBI:30013"/>
        <dbReference type="ChEBI" id="CHEBI:30616"/>
        <dbReference type="ChEBI" id="CHEBI:61977"/>
        <dbReference type="ChEBI" id="CHEBI:456216"/>
        <dbReference type="EC" id="2.7.11.1"/>
    </reaction>
</comment>
<feature type="compositionally biased region" description="Low complexity" evidence="9">
    <location>
        <begin position="56"/>
        <end position="78"/>
    </location>
</feature>
<evidence type="ECO:0000259" key="10">
    <source>
        <dbReference type="PROSITE" id="PS50011"/>
    </source>
</evidence>
<keyword evidence="6" id="KW-0067">ATP-binding</keyword>
<accession>A0A1C7NN69</accession>
<sequence length="345" mass="39349">MPPSPALSPAVVTHTNATTRHLHTNDSAAVDYYELTKLLQNVVASKNPRRPSIQQTASPTSTSNSTTSSVSSSTSTSSRHTNMPSQFVFKKPLYNQHYHQTHFHHHAPPSPPSSISPTHTHHSQTPDQRNKDLFLAWSDLRRFFAHQQSPLSPVSPTLETEEQSFANQFKHNISGRYGQWGVFGSDPYIAPEQYVQPMYDPRLSDVWSCGIIFVCMTIRRFPWRLPRNSDPAFRAFATNYNQQKFRLLKLLPRESRSVMTSILEVDPNRRWSLQNILKDSWINSIDVCTVHEPGARHIHHVSVLDPAIQQERGNLVTMTLEPPGVIAEKEKRKRQLQQSPQKKPL</sequence>
<dbReference type="OrthoDB" id="6513151at2759"/>
<keyword evidence="3" id="KW-0808">Transferase</keyword>
<feature type="domain" description="Protein kinase" evidence="10">
    <location>
        <begin position="1"/>
        <end position="282"/>
    </location>
</feature>
<dbReference type="GO" id="GO:0004674">
    <property type="term" value="F:protein serine/threonine kinase activity"/>
    <property type="evidence" value="ECO:0007669"/>
    <property type="project" value="UniProtKB-KW"/>
</dbReference>
<dbReference type="SUPFAM" id="SSF56112">
    <property type="entry name" value="Protein kinase-like (PK-like)"/>
    <property type="match status" value="1"/>
</dbReference>